<proteinExistence type="inferred from homology"/>
<feature type="signal peptide" evidence="3">
    <location>
        <begin position="1"/>
        <end position="25"/>
    </location>
</feature>
<evidence type="ECO:0000256" key="2">
    <source>
        <dbReference type="SAM" id="Coils"/>
    </source>
</evidence>
<feature type="chain" id="PRO_5026834139" evidence="3">
    <location>
        <begin position="26"/>
        <end position="415"/>
    </location>
</feature>
<reference evidence="5" key="1">
    <citation type="submission" date="2025-08" db="UniProtKB">
        <authorList>
            <consortium name="RefSeq"/>
        </authorList>
    </citation>
    <scope>IDENTIFICATION</scope>
    <source>
        <tissue evidence="5">Blood</tissue>
    </source>
</reference>
<dbReference type="RefSeq" id="XP_032128604.1">
    <property type="nucleotide sequence ID" value="XM_032272713.1"/>
</dbReference>
<feature type="coiled-coil region" evidence="2">
    <location>
        <begin position="377"/>
        <end position="405"/>
    </location>
</feature>
<dbReference type="GO" id="GO:0042157">
    <property type="term" value="P:lipoprotein metabolic process"/>
    <property type="evidence" value="ECO:0007669"/>
    <property type="project" value="InterPro"/>
</dbReference>
<dbReference type="PANTHER" id="PTHR14096">
    <property type="entry name" value="APOLIPOPROTEIN L"/>
    <property type="match status" value="1"/>
</dbReference>
<name>A0A6J3HFV2_SAPAP</name>
<sequence length="415" mass="45661">MGAGDGETIWVRLALAFAATPEGSAEPSCWSPPLPTGGSHSISQFVFFSLRMQQNLPGERVAGELQGNSVHDRFLELVKSDTSRFIEDARKYIQDRMSTEQLLQLLTDAEAWERFVTAAELSRPEADELREALYNLARYMVVKDKNWRDKDQQHREWFLKEFPQLKKRLEEHISRVRVLADGVQQVHRGTTVASVVASSFGAMSFFLNLLSLGLAPVTDGLSLGLSEFATGLGLAAAGTGIISDVVEYAKKGQAIAESRGLIKSSNADMLKMAKEFMGGNAPNLLSIPNNSYKLIESIGKHIRAIRRARANFRWAPSAPPPEVIGRPSVQVDELAERVAERPALALSRGTKIVGMASGVILLVLDVVNLAYGTKHLLEGAESELAEELNKLAGELEEKLNMLTKCYEFLQADPQQ</sequence>
<keyword evidence="3" id="KW-0732">Signal</keyword>
<evidence type="ECO:0000313" key="5">
    <source>
        <dbReference type="RefSeq" id="XP_032128604.1"/>
    </source>
</evidence>
<organism evidence="4 5">
    <name type="scientific">Sapajus apella</name>
    <name type="common">Brown-capped capuchin</name>
    <name type="synonym">Cebus apella</name>
    <dbReference type="NCBI Taxonomy" id="9515"/>
    <lineage>
        <taxon>Eukaryota</taxon>
        <taxon>Metazoa</taxon>
        <taxon>Chordata</taxon>
        <taxon>Craniata</taxon>
        <taxon>Vertebrata</taxon>
        <taxon>Euteleostomi</taxon>
        <taxon>Mammalia</taxon>
        <taxon>Eutheria</taxon>
        <taxon>Euarchontoglires</taxon>
        <taxon>Primates</taxon>
        <taxon>Haplorrhini</taxon>
        <taxon>Platyrrhini</taxon>
        <taxon>Cebidae</taxon>
        <taxon>Cebinae</taxon>
        <taxon>Sapajus</taxon>
    </lineage>
</organism>
<dbReference type="GO" id="GO:0005576">
    <property type="term" value="C:extracellular region"/>
    <property type="evidence" value="ECO:0007669"/>
    <property type="project" value="InterPro"/>
</dbReference>
<dbReference type="GO" id="GO:0006869">
    <property type="term" value="P:lipid transport"/>
    <property type="evidence" value="ECO:0007669"/>
    <property type="project" value="InterPro"/>
</dbReference>
<dbReference type="InterPro" id="IPR008405">
    <property type="entry name" value="ApoL"/>
</dbReference>
<dbReference type="Pfam" id="PF05461">
    <property type="entry name" value="ApoL"/>
    <property type="match status" value="1"/>
</dbReference>
<dbReference type="PANTHER" id="PTHR14096:SF55">
    <property type="entry name" value="APOLIPOPROTEIN L1"/>
    <property type="match status" value="1"/>
</dbReference>
<keyword evidence="2" id="KW-0175">Coiled coil</keyword>
<dbReference type="Proteomes" id="UP000504640">
    <property type="component" value="Unplaced"/>
</dbReference>
<gene>
    <name evidence="5" type="primary">LOC116546457</name>
</gene>
<keyword evidence="4" id="KW-1185">Reference proteome</keyword>
<evidence type="ECO:0000256" key="3">
    <source>
        <dbReference type="SAM" id="SignalP"/>
    </source>
</evidence>
<protein>
    <submittedName>
        <fullName evidence="5">Apolipoprotein L2-like isoform X1</fullName>
    </submittedName>
</protein>
<dbReference type="GO" id="GO:0016020">
    <property type="term" value="C:membrane"/>
    <property type="evidence" value="ECO:0007669"/>
    <property type="project" value="TreeGrafter"/>
</dbReference>
<accession>A0A6J3HFV2</accession>
<dbReference type="GO" id="GO:0008289">
    <property type="term" value="F:lipid binding"/>
    <property type="evidence" value="ECO:0007669"/>
    <property type="project" value="InterPro"/>
</dbReference>
<comment type="similarity">
    <text evidence="1">Belongs to the apolipoprotein L family.</text>
</comment>
<evidence type="ECO:0000313" key="4">
    <source>
        <dbReference type="Proteomes" id="UP000504640"/>
    </source>
</evidence>
<dbReference type="AlphaFoldDB" id="A0A6J3HFV2"/>
<evidence type="ECO:0000256" key="1">
    <source>
        <dbReference type="ARBA" id="ARBA00010090"/>
    </source>
</evidence>
<dbReference type="GeneID" id="116546457"/>